<dbReference type="Gene3D" id="3.30.70.1060">
    <property type="entry name" value="Dimeric alpha+beta barrel"/>
    <property type="match status" value="1"/>
</dbReference>
<gene>
    <name evidence="1" type="ORF">LAUMK13_02337</name>
</gene>
<dbReference type="Proteomes" id="UP000267289">
    <property type="component" value="Unassembled WGS sequence"/>
</dbReference>
<evidence type="ECO:0000313" key="1">
    <source>
        <dbReference type="EMBL" id="VBA38910.1"/>
    </source>
</evidence>
<dbReference type="RefSeq" id="WP_075542839.1">
    <property type="nucleotide sequence ID" value="NZ_UPHQ01000104.1"/>
</dbReference>
<protein>
    <submittedName>
        <fullName evidence="1">Uncharacterized protein</fullName>
    </submittedName>
</protein>
<evidence type="ECO:0000313" key="2">
    <source>
        <dbReference type="Proteomes" id="UP000267289"/>
    </source>
</evidence>
<dbReference type="EMBL" id="UPHQ01000104">
    <property type="protein sequence ID" value="VBA38910.1"/>
    <property type="molecule type" value="Genomic_DNA"/>
</dbReference>
<dbReference type="AlphaFoldDB" id="A0A498Q513"/>
<dbReference type="InterPro" id="IPR011008">
    <property type="entry name" value="Dimeric_a/b-barrel"/>
</dbReference>
<name>A0A498Q513_9MYCO</name>
<sequence>MFVIEVPDLDAALASARRCPAAEWGSVEIRSVAVTYARGKGWYQPERGAGSGHRAGSRVLRPVVGAELDGPDAGLSALDAIADPAVERFQPAWAARARLLVTAGRPAAAAKAYRAAIDLSTDAGVVKYLQRRLVAVARR</sequence>
<keyword evidence="2" id="KW-1185">Reference proteome</keyword>
<accession>A0A498Q513</accession>
<reference evidence="1 2" key="1">
    <citation type="submission" date="2018-09" db="EMBL/GenBank/DDBJ databases">
        <authorList>
            <person name="Tagini F."/>
        </authorList>
    </citation>
    <scope>NUCLEOTIDE SEQUENCE [LARGE SCALE GENOMIC DNA]</scope>
    <source>
        <strain evidence="1 2">MK13</strain>
    </source>
</reference>
<dbReference type="SUPFAM" id="SSF54909">
    <property type="entry name" value="Dimeric alpha+beta barrel"/>
    <property type="match status" value="1"/>
</dbReference>
<proteinExistence type="predicted"/>
<organism evidence="1 2">
    <name type="scientific">Mycobacterium innocens</name>
    <dbReference type="NCBI Taxonomy" id="2341083"/>
    <lineage>
        <taxon>Bacteria</taxon>
        <taxon>Bacillati</taxon>
        <taxon>Actinomycetota</taxon>
        <taxon>Actinomycetes</taxon>
        <taxon>Mycobacteriales</taxon>
        <taxon>Mycobacteriaceae</taxon>
        <taxon>Mycobacterium</taxon>
    </lineage>
</organism>